<reference evidence="4 5" key="1">
    <citation type="submission" date="2018-04" db="EMBL/GenBank/DDBJ databases">
        <title>Genomic Encyclopedia of Archaeal and Bacterial Type Strains, Phase II (KMG-II): from individual species to whole genera.</title>
        <authorList>
            <person name="Goeker M."/>
        </authorList>
    </citation>
    <scope>NUCLEOTIDE SEQUENCE [LARGE SCALE GENOMIC DNA]</scope>
    <source>
        <strain evidence="4 5">DSM 26809</strain>
    </source>
</reference>
<sequence>MKIPLKKLLVKTLKISGITLGSIVLLMFLLPVLFPQTITQKIKQLANQHLNGQLSFSGTSLSFFKRFPELTLTLSDFDLKGSAPFERDTLAAAKEVSFAIDLSSLLRSKVQISKIYLSQATINIQVDSAGHANYNVYKASPPDKNAQADTAAASMGIDQIIIEKSRLVYNDASLPMRINARNFNYTGSGDLSKDVFDLHTHTEIGAVDFYYAGQAYVVNKKLNADLVTSINTKSLEFIFQKNDLRINQLPLRFKGRFGFMKDGYDMDFKFDSTPTDLSDIFTALPGEYAKYIEHTDVDGKGEIHLSLAGQYISAKKINPDLNFSLKINNGYVANNKTPSPVKDLYVRMNASVPQLNPDSLKFNLDSLHFRIDQDKFDACFRVKGINTPDIFARVNTAIDLEKWNRAFGVKAVDLKGRYELHLLAQGKYAKGVKKIGLRRYDTVIASVPKFRLQSAFTNGYIKYATLPEGVKNIGFKLDAQCPDNDIKHFTLALTDLNAEALSNFVKGYFKLSNTDGLAMDGGLKARFHLADLKKFYPADSIDVRGDLSADVSTKGRYIPAKKIFPVTNATVDLANGYIQTKYYPHPIEDLQISTNIINTTGTLAGMKIFIKPVSLKFEGQPFMVRANLQNFANLNYSMHSQGTLDIGKIYRVFAVKGYNVQGLITTNFTLKGRQSDAVAGRYDRLANSGSMHVKDLVLRSELFPKPFIIKKGDFSFNQDKMQFDAFTARYGRSVIVLNGALSNVLDYAVKPGATLAGNFNLKSDLLIADDFMAFAGGQPTAPSQPAPTSTASGVILVPKTLNLTFEADVKKVRYSGMNISDVKGQMQINNGQLLLKQAGFNLIGAPVVMDATYGSITPQRAYFDYHINAQNFDIKKAYNQIKLFHDMASSAASAEGIVSLDYKLGGRLNANMKPVYPSLKGGGVLSVKSVKLKGFRLFSTVGKQTGHDSLGRTSDVSKVDIKSSIANNIITIERTKMRFAGFRPRFEGQVDFKGNLNLKFRLGLPPFGIFGIPMTITGTQEHPKIHLGNGKKEDELQAEGDDGQ</sequence>
<dbReference type="InterPro" id="IPR007844">
    <property type="entry name" value="AsmA"/>
</dbReference>
<evidence type="ECO:0000256" key="2">
    <source>
        <dbReference type="SAM" id="Phobius"/>
    </source>
</evidence>
<dbReference type="PANTHER" id="PTHR30441:SF8">
    <property type="entry name" value="DUF748 DOMAIN-CONTAINING PROTEIN"/>
    <property type="match status" value="1"/>
</dbReference>
<dbReference type="GO" id="GO:0005886">
    <property type="term" value="C:plasma membrane"/>
    <property type="evidence" value="ECO:0007669"/>
    <property type="project" value="TreeGrafter"/>
</dbReference>
<evidence type="ECO:0000256" key="1">
    <source>
        <dbReference type="SAM" id="MobiDB-lite"/>
    </source>
</evidence>
<dbReference type="EMBL" id="QAOQ01000007">
    <property type="protein sequence ID" value="PTQ94012.1"/>
    <property type="molecule type" value="Genomic_DNA"/>
</dbReference>
<evidence type="ECO:0000313" key="4">
    <source>
        <dbReference type="EMBL" id="PTQ94012.1"/>
    </source>
</evidence>
<comment type="caution">
    <text evidence="4">The sequence shown here is derived from an EMBL/GenBank/DDBJ whole genome shotgun (WGS) entry which is preliminary data.</text>
</comment>
<dbReference type="GO" id="GO:0090313">
    <property type="term" value="P:regulation of protein targeting to membrane"/>
    <property type="evidence" value="ECO:0007669"/>
    <property type="project" value="TreeGrafter"/>
</dbReference>
<keyword evidence="2" id="KW-1133">Transmembrane helix</keyword>
<dbReference type="Pfam" id="PF05170">
    <property type="entry name" value="AsmA"/>
    <property type="match status" value="1"/>
</dbReference>
<keyword evidence="5" id="KW-1185">Reference proteome</keyword>
<feature type="region of interest" description="Disordered" evidence="1">
    <location>
        <begin position="1021"/>
        <end position="1044"/>
    </location>
</feature>
<accession>A0A2T5J640</accession>
<feature type="transmembrane region" description="Helical" evidence="2">
    <location>
        <begin position="12"/>
        <end position="34"/>
    </location>
</feature>
<dbReference type="Proteomes" id="UP000244168">
    <property type="component" value="Unassembled WGS sequence"/>
</dbReference>
<dbReference type="RefSeq" id="WP_146166589.1">
    <property type="nucleotide sequence ID" value="NZ_QAOQ01000007.1"/>
</dbReference>
<keyword evidence="2" id="KW-0812">Transmembrane</keyword>
<dbReference type="OrthoDB" id="596403at2"/>
<feature type="domain" description="AsmA" evidence="3">
    <location>
        <begin position="11"/>
        <end position="222"/>
    </location>
</feature>
<evidence type="ECO:0000259" key="3">
    <source>
        <dbReference type="Pfam" id="PF05170"/>
    </source>
</evidence>
<protein>
    <submittedName>
        <fullName evidence="4">AsmA protein</fullName>
    </submittedName>
</protein>
<organism evidence="4 5">
    <name type="scientific">Mucilaginibacter yixingensis</name>
    <dbReference type="NCBI Taxonomy" id="1295612"/>
    <lineage>
        <taxon>Bacteria</taxon>
        <taxon>Pseudomonadati</taxon>
        <taxon>Bacteroidota</taxon>
        <taxon>Sphingobacteriia</taxon>
        <taxon>Sphingobacteriales</taxon>
        <taxon>Sphingobacteriaceae</taxon>
        <taxon>Mucilaginibacter</taxon>
    </lineage>
</organism>
<keyword evidence="2" id="KW-0472">Membrane</keyword>
<gene>
    <name evidence="4" type="ORF">C8P68_10773</name>
</gene>
<name>A0A2T5J640_9SPHI</name>
<evidence type="ECO:0000313" key="5">
    <source>
        <dbReference type="Proteomes" id="UP000244168"/>
    </source>
</evidence>
<proteinExistence type="predicted"/>
<dbReference type="InterPro" id="IPR052894">
    <property type="entry name" value="AsmA-related"/>
</dbReference>
<dbReference type="AlphaFoldDB" id="A0A2T5J640"/>
<dbReference type="PANTHER" id="PTHR30441">
    <property type="entry name" value="DUF748 DOMAIN-CONTAINING PROTEIN"/>
    <property type="match status" value="1"/>
</dbReference>